<protein>
    <submittedName>
        <fullName evidence="2">Uncharacterized protein</fullName>
    </submittedName>
</protein>
<keyword evidence="3" id="KW-1185">Reference proteome</keyword>
<keyword evidence="1" id="KW-1133">Transmembrane helix</keyword>
<comment type="caution">
    <text evidence="2">The sequence shown here is derived from an EMBL/GenBank/DDBJ whole genome shotgun (WGS) entry which is preliminary data.</text>
</comment>
<gene>
    <name evidence="2" type="ORF">K450DRAFT_254536</name>
</gene>
<organism evidence="2 3">
    <name type="scientific">Umbelopsis ramanniana AG</name>
    <dbReference type="NCBI Taxonomy" id="1314678"/>
    <lineage>
        <taxon>Eukaryota</taxon>
        <taxon>Fungi</taxon>
        <taxon>Fungi incertae sedis</taxon>
        <taxon>Mucoromycota</taxon>
        <taxon>Mucoromycotina</taxon>
        <taxon>Umbelopsidomycetes</taxon>
        <taxon>Umbelopsidales</taxon>
        <taxon>Umbelopsidaceae</taxon>
        <taxon>Umbelopsis</taxon>
    </lineage>
</organism>
<accession>A0AAD5HAF2</accession>
<sequence>MLYKYHDINQPFQQIAIYYVYVYVIKDLNKESLLAFFYHGLYVAAVLHLHNSSFHRSMYYKPLFLATFYGLWVLEVSCSKSEGAILI</sequence>
<keyword evidence="1" id="KW-0812">Transmembrane</keyword>
<reference evidence="2" key="2">
    <citation type="journal article" date="2022" name="Proc. Natl. Acad. Sci. U.S.A.">
        <title>Diploid-dominant life cycles characterize the early evolution of Fungi.</title>
        <authorList>
            <person name="Amses K.R."/>
            <person name="Simmons D.R."/>
            <person name="Longcore J.E."/>
            <person name="Mondo S.J."/>
            <person name="Seto K."/>
            <person name="Jeronimo G.H."/>
            <person name="Bonds A.E."/>
            <person name="Quandt C.A."/>
            <person name="Davis W.J."/>
            <person name="Chang Y."/>
            <person name="Federici B.A."/>
            <person name="Kuo A."/>
            <person name="LaButti K."/>
            <person name="Pangilinan J."/>
            <person name="Andreopoulos W."/>
            <person name="Tritt A."/>
            <person name="Riley R."/>
            <person name="Hundley H."/>
            <person name="Johnson J."/>
            <person name="Lipzen A."/>
            <person name="Barry K."/>
            <person name="Lang B.F."/>
            <person name="Cuomo C.A."/>
            <person name="Buchler N.E."/>
            <person name="Grigoriev I.V."/>
            <person name="Spatafora J.W."/>
            <person name="Stajich J.E."/>
            <person name="James T.Y."/>
        </authorList>
    </citation>
    <scope>NUCLEOTIDE SEQUENCE</scope>
    <source>
        <strain evidence="2">AG</strain>
    </source>
</reference>
<dbReference type="AlphaFoldDB" id="A0AAD5HAF2"/>
<evidence type="ECO:0000313" key="2">
    <source>
        <dbReference type="EMBL" id="KAI8576842.1"/>
    </source>
</evidence>
<reference evidence="2" key="1">
    <citation type="submission" date="2021-06" db="EMBL/GenBank/DDBJ databases">
        <authorList>
            <consortium name="DOE Joint Genome Institute"/>
            <person name="Mondo S.J."/>
            <person name="Amses K.R."/>
            <person name="Simmons D.R."/>
            <person name="Longcore J.E."/>
            <person name="Seto K."/>
            <person name="Alves G.H."/>
            <person name="Bonds A.E."/>
            <person name="Quandt C.A."/>
            <person name="Davis W.J."/>
            <person name="Chang Y."/>
            <person name="Letcher P.M."/>
            <person name="Powell M.J."/>
            <person name="Kuo A."/>
            <person name="Labutti K."/>
            <person name="Pangilinan J."/>
            <person name="Andreopoulos W."/>
            <person name="Tritt A."/>
            <person name="Riley R."/>
            <person name="Hundley H."/>
            <person name="Johnson J."/>
            <person name="Lipzen A."/>
            <person name="Barry K."/>
            <person name="Berbee M.L."/>
            <person name="Buchler N.E."/>
            <person name="Grigoriev I.V."/>
            <person name="Spatafora J.W."/>
            <person name="Stajich J.E."/>
            <person name="James T.Y."/>
        </authorList>
    </citation>
    <scope>NUCLEOTIDE SEQUENCE</scope>
    <source>
        <strain evidence="2">AG</strain>
    </source>
</reference>
<evidence type="ECO:0000256" key="1">
    <source>
        <dbReference type="SAM" id="Phobius"/>
    </source>
</evidence>
<feature type="transmembrane region" description="Helical" evidence="1">
    <location>
        <begin position="33"/>
        <end position="51"/>
    </location>
</feature>
<dbReference type="Proteomes" id="UP001206595">
    <property type="component" value="Unassembled WGS sequence"/>
</dbReference>
<keyword evidence="1" id="KW-0472">Membrane</keyword>
<name>A0AAD5HAF2_UMBRA</name>
<dbReference type="EMBL" id="MU620948">
    <property type="protein sequence ID" value="KAI8576842.1"/>
    <property type="molecule type" value="Genomic_DNA"/>
</dbReference>
<proteinExistence type="predicted"/>
<dbReference type="RefSeq" id="XP_051441846.1">
    <property type="nucleotide sequence ID" value="XM_051591223.1"/>
</dbReference>
<evidence type="ECO:0000313" key="3">
    <source>
        <dbReference type="Proteomes" id="UP001206595"/>
    </source>
</evidence>
<dbReference type="GeneID" id="75916566"/>